<evidence type="ECO:0000259" key="3">
    <source>
        <dbReference type="Pfam" id="PF13360"/>
    </source>
</evidence>
<keyword evidence="2" id="KW-0472">Membrane</keyword>
<dbReference type="Gene3D" id="2.130.10.10">
    <property type="entry name" value="YVTN repeat-like/Quinoprotein amine dehydrogenase"/>
    <property type="match status" value="1"/>
</dbReference>
<sequence>MSSLESTTSAESSSAEPETPTPMATARPTDASGWRVWVPLAIVVAQIVAVVVPGYFAPGTPVQFMGMVWGPMIGLGLLSIWWLFLSRAPWSVKAWIVLVFAMGIIAANLLVHPTIPFMLLVYGLPAATTTFVVAYFLTRGTSWRLRSVVMTAGILGAWGFWTLFRLDGADGTLSAQMSLRWSPTAEQIFLEQLAQEPSPSTEAPEATVPPLALQPGDWPGFRGPQRDSVVTGTVIETDWKKSPPQERWRRPLGPGWSSFALVDGHLFTQEQRGDQEVVTCYDAASGKPIWIHENDYRFTETVSGAGPRATPTFHDGRLFTFGAGGILNALDPATGKEIWSRNVAEDTGAKVPEWGFSSSPEVVNDAVIVYVGGKTGKGIAAYDRTTGEPLWTAEAGEHAYGSPQRTDLGGVDQVLALTDAGVTSVDPVSGTEIWNYDWPSAPYSRVVQPLLVGEQQVLLGTGYGMGSRLINVARSGDEWTASEEWTSRNLKPYFNDTVVYGDALYGFDGNIFTCVDLKTGDRAWKRGRYGNGQVLLLEDQGLLLVLSEKGEVVLLEATPEKHRELAKFKAIDGKTWNHPVVAHGTLYVRNGEEAAAFALPVKTTEVPADPEPAPES</sequence>
<dbReference type="InterPro" id="IPR015943">
    <property type="entry name" value="WD40/YVTN_repeat-like_dom_sf"/>
</dbReference>
<dbReference type="PANTHER" id="PTHR34512:SF30">
    <property type="entry name" value="OUTER MEMBRANE PROTEIN ASSEMBLY FACTOR BAMB"/>
    <property type="match status" value="1"/>
</dbReference>
<dbReference type="InterPro" id="IPR002372">
    <property type="entry name" value="PQQ_rpt_dom"/>
</dbReference>
<dbReference type="KEGG" id="knv:Pan216_13240"/>
<evidence type="ECO:0000313" key="5">
    <source>
        <dbReference type="Proteomes" id="UP000317093"/>
    </source>
</evidence>
<feature type="transmembrane region" description="Helical" evidence="2">
    <location>
        <begin position="145"/>
        <end position="164"/>
    </location>
</feature>
<dbReference type="OrthoDB" id="7051554at2"/>
<protein>
    <submittedName>
        <fullName evidence="4">Outer membrane biogenesis protein BamB</fullName>
    </submittedName>
</protein>
<organism evidence="4 5">
    <name type="scientific">Kolteria novifilia</name>
    <dbReference type="NCBI Taxonomy" id="2527975"/>
    <lineage>
        <taxon>Bacteria</taxon>
        <taxon>Pseudomonadati</taxon>
        <taxon>Planctomycetota</taxon>
        <taxon>Planctomycetia</taxon>
        <taxon>Kolteriales</taxon>
        <taxon>Kolteriaceae</taxon>
        <taxon>Kolteria</taxon>
    </lineage>
</organism>
<evidence type="ECO:0000256" key="1">
    <source>
        <dbReference type="SAM" id="MobiDB-lite"/>
    </source>
</evidence>
<keyword evidence="2" id="KW-0812">Transmembrane</keyword>
<keyword evidence="5" id="KW-1185">Reference proteome</keyword>
<dbReference type="PANTHER" id="PTHR34512">
    <property type="entry name" value="CELL SURFACE PROTEIN"/>
    <property type="match status" value="1"/>
</dbReference>
<feature type="transmembrane region" description="Helical" evidence="2">
    <location>
        <begin position="36"/>
        <end position="56"/>
    </location>
</feature>
<feature type="compositionally biased region" description="Low complexity" evidence="1">
    <location>
        <begin position="1"/>
        <end position="22"/>
    </location>
</feature>
<feature type="region of interest" description="Disordered" evidence="1">
    <location>
        <begin position="1"/>
        <end position="27"/>
    </location>
</feature>
<dbReference type="SUPFAM" id="SSF50998">
    <property type="entry name" value="Quinoprotein alcohol dehydrogenase-like"/>
    <property type="match status" value="1"/>
</dbReference>
<feature type="transmembrane region" description="Helical" evidence="2">
    <location>
        <begin position="117"/>
        <end position="138"/>
    </location>
</feature>
<dbReference type="InterPro" id="IPR018391">
    <property type="entry name" value="PQQ_b-propeller_rpt"/>
</dbReference>
<feature type="region of interest" description="Disordered" evidence="1">
    <location>
        <begin position="194"/>
        <end position="217"/>
    </location>
</feature>
<dbReference type="Pfam" id="PF13360">
    <property type="entry name" value="PQQ_2"/>
    <property type="match status" value="1"/>
</dbReference>
<evidence type="ECO:0000313" key="4">
    <source>
        <dbReference type="EMBL" id="QDU60483.1"/>
    </source>
</evidence>
<accession>A0A518B0H5</accession>
<feature type="domain" description="Pyrrolo-quinoline quinone repeat" evidence="3">
    <location>
        <begin position="276"/>
        <end position="525"/>
    </location>
</feature>
<gene>
    <name evidence="4" type="ORF">Pan216_13240</name>
</gene>
<dbReference type="EMBL" id="CP036279">
    <property type="protein sequence ID" value="QDU60483.1"/>
    <property type="molecule type" value="Genomic_DNA"/>
</dbReference>
<reference evidence="4 5" key="1">
    <citation type="submission" date="2019-02" db="EMBL/GenBank/DDBJ databases">
        <title>Deep-cultivation of Planctomycetes and their phenomic and genomic characterization uncovers novel biology.</title>
        <authorList>
            <person name="Wiegand S."/>
            <person name="Jogler M."/>
            <person name="Boedeker C."/>
            <person name="Pinto D."/>
            <person name="Vollmers J."/>
            <person name="Rivas-Marin E."/>
            <person name="Kohn T."/>
            <person name="Peeters S.H."/>
            <person name="Heuer A."/>
            <person name="Rast P."/>
            <person name="Oberbeckmann S."/>
            <person name="Bunk B."/>
            <person name="Jeske O."/>
            <person name="Meyerdierks A."/>
            <person name="Storesund J.E."/>
            <person name="Kallscheuer N."/>
            <person name="Luecker S."/>
            <person name="Lage O.M."/>
            <person name="Pohl T."/>
            <person name="Merkel B.J."/>
            <person name="Hornburger P."/>
            <person name="Mueller R.-W."/>
            <person name="Bruemmer F."/>
            <person name="Labrenz M."/>
            <person name="Spormann A.M."/>
            <person name="Op den Camp H."/>
            <person name="Overmann J."/>
            <person name="Amann R."/>
            <person name="Jetten M.S.M."/>
            <person name="Mascher T."/>
            <person name="Medema M.H."/>
            <person name="Devos D.P."/>
            <person name="Kaster A.-K."/>
            <person name="Ovreas L."/>
            <person name="Rohde M."/>
            <person name="Galperin M.Y."/>
            <person name="Jogler C."/>
        </authorList>
    </citation>
    <scope>NUCLEOTIDE SEQUENCE [LARGE SCALE GENOMIC DNA]</scope>
    <source>
        <strain evidence="4 5">Pan216</strain>
    </source>
</reference>
<dbReference type="Proteomes" id="UP000317093">
    <property type="component" value="Chromosome"/>
</dbReference>
<feature type="transmembrane region" description="Helical" evidence="2">
    <location>
        <begin position="62"/>
        <end position="85"/>
    </location>
</feature>
<dbReference type="InterPro" id="IPR011047">
    <property type="entry name" value="Quinoprotein_ADH-like_sf"/>
</dbReference>
<proteinExistence type="predicted"/>
<dbReference type="SMART" id="SM00564">
    <property type="entry name" value="PQQ"/>
    <property type="match status" value="3"/>
</dbReference>
<feature type="transmembrane region" description="Helical" evidence="2">
    <location>
        <begin position="92"/>
        <end position="111"/>
    </location>
</feature>
<evidence type="ECO:0000256" key="2">
    <source>
        <dbReference type="SAM" id="Phobius"/>
    </source>
</evidence>
<keyword evidence="2" id="KW-1133">Transmembrane helix</keyword>
<dbReference type="AlphaFoldDB" id="A0A518B0H5"/>
<name>A0A518B0H5_9BACT</name>